<keyword evidence="2" id="KW-0813">Transport</keyword>
<keyword evidence="11" id="KW-1185">Reference proteome</keyword>
<evidence type="ECO:0000313" key="10">
    <source>
        <dbReference type="EMBL" id="GAA0616654.1"/>
    </source>
</evidence>
<comment type="caution">
    <text evidence="10">The sequence shown here is derived from an EMBL/GenBank/DDBJ whole genome shotgun (WGS) entry which is preliminary data.</text>
</comment>
<keyword evidence="7 9" id="KW-0472">Membrane</keyword>
<dbReference type="InterPro" id="IPR001851">
    <property type="entry name" value="ABC_transp_permease"/>
</dbReference>
<feature type="transmembrane region" description="Helical" evidence="9">
    <location>
        <begin position="189"/>
        <end position="211"/>
    </location>
</feature>
<evidence type="ECO:0000256" key="2">
    <source>
        <dbReference type="ARBA" id="ARBA00022448"/>
    </source>
</evidence>
<feature type="transmembrane region" description="Helical" evidence="9">
    <location>
        <begin position="564"/>
        <end position="582"/>
    </location>
</feature>
<dbReference type="CDD" id="cd06581">
    <property type="entry name" value="TM_PBP1_LivM_like"/>
    <property type="match status" value="1"/>
</dbReference>
<dbReference type="Pfam" id="PF02653">
    <property type="entry name" value="BPD_transp_2"/>
    <property type="match status" value="2"/>
</dbReference>
<feature type="transmembrane region" description="Helical" evidence="9">
    <location>
        <begin position="65"/>
        <end position="86"/>
    </location>
</feature>
<feature type="transmembrane region" description="Helical" evidence="9">
    <location>
        <begin position="310"/>
        <end position="333"/>
    </location>
</feature>
<keyword evidence="5" id="KW-0029">Amino-acid transport</keyword>
<evidence type="ECO:0000256" key="9">
    <source>
        <dbReference type="SAM" id="Phobius"/>
    </source>
</evidence>
<feature type="transmembrane region" description="Helical" evidence="9">
    <location>
        <begin position="461"/>
        <end position="480"/>
    </location>
</feature>
<feature type="transmembrane region" description="Helical" evidence="9">
    <location>
        <begin position="339"/>
        <end position="357"/>
    </location>
</feature>
<sequence>MSIDGLMPFVVIGLVAGSLYGLAATGLVLTYRTSGIFNFGHGAIGAATAYIFYDLRDLQGLPATLAAVLAVGVVAPLGGLLLAGMAGRLADASTARRVVATVGVVLAIQGALQLRYGITPLPLDTPFPSDTFTAFDVQVGYDQLITFVIAVIGVGALAALFRFTALGLAMRAVVDNGELLSESGRSATVVRAGSWAIGSAFAGMSGLLLAPSIGLDALLLTLVVVQAFGAAAIGRFDNIPLTFVGGLGIGVAAALLNAPEVTDTFGFLEKLPSLDTSLPFLVLFGVLLLTRKGGFSDRGVPREPRSPVRLPAPVAAGLAGVAAVVLIALPHVISTRVPVYTLGAVFVVVYASLYLLVEVSNQVSLCQVTFVAIGATTFSHVTGNGAPWLFGVLAAALVAVPIGAFVAIPAIRLSGLFLALATLGFGILVEQLFYNRAIMFGALGQRTGGRPDAFGLDSDSGYFYLCVAFAVAALVAVVVIRRSRLGRLLDALADSPIALATHGASINITRVLVFCISAAMAAIGGALLVGVTGSVSSSGTSAAALISFNSLLWLAVLSFVGRSAVVSPVLAAGVLIVAPSYFTDPNTVQLQTLAFGVLAIFSATYGPALNRFVREDAVRSAGRVSRTPVRERAQLAMGAGR</sequence>
<feature type="transmembrane region" description="Helical" evidence="9">
    <location>
        <begin position="144"/>
        <end position="168"/>
    </location>
</feature>
<evidence type="ECO:0000256" key="6">
    <source>
        <dbReference type="ARBA" id="ARBA00022989"/>
    </source>
</evidence>
<keyword evidence="3" id="KW-1003">Cell membrane</keyword>
<keyword evidence="6 9" id="KW-1133">Transmembrane helix</keyword>
<evidence type="ECO:0000313" key="11">
    <source>
        <dbReference type="Proteomes" id="UP001500957"/>
    </source>
</evidence>
<feature type="transmembrane region" description="Helical" evidence="9">
    <location>
        <begin position="388"/>
        <end position="408"/>
    </location>
</feature>
<name>A0ABN1GQL2_9ACTN</name>
<dbReference type="RefSeq" id="WP_344603884.1">
    <property type="nucleotide sequence ID" value="NZ_BAAAHE010000014.1"/>
</dbReference>
<dbReference type="PANTHER" id="PTHR11795">
    <property type="entry name" value="BRANCHED-CHAIN AMINO ACID TRANSPORT SYSTEM PERMEASE PROTEIN LIVH"/>
    <property type="match status" value="1"/>
</dbReference>
<comment type="similarity">
    <text evidence="8">Belongs to the binding-protein-dependent transport system permease family. LivHM subfamily.</text>
</comment>
<evidence type="ECO:0000256" key="4">
    <source>
        <dbReference type="ARBA" id="ARBA00022692"/>
    </source>
</evidence>
<feature type="transmembrane region" description="Helical" evidence="9">
    <location>
        <begin position="217"/>
        <end position="234"/>
    </location>
</feature>
<dbReference type="PANTHER" id="PTHR11795:SF451">
    <property type="entry name" value="ABC TRANSPORTER PERMEASE PROTEIN"/>
    <property type="match status" value="1"/>
</dbReference>
<evidence type="ECO:0000256" key="1">
    <source>
        <dbReference type="ARBA" id="ARBA00004651"/>
    </source>
</evidence>
<evidence type="ECO:0000256" key="3">
    <source>
        <dbReference type="ARBA" id="ARBA00022475"/>
    </source>
</evidence>
<keyword evidence="4 9" id="KW-0812">Transmembrane</keyword>
<evidence type="ECO:0008006" key="12">
    <source>
        <dbReference type="Google" id="ProtNLM"/>
    </source>
</evidence>
<dbReference type="InterPro" id="IPR052157">
    <property type="entry name" value="BCAA_transport_permease"/>
</dbReference>
<feature type="transmembrane region" description="Helical" evidence="9">
    <location>
        <begin position="364"/>
        <end position="382"/>
    </location>
</feature>
<feature type="transmembrane region" description="Helical" evidence="9">
    <location>
        <begin position="415"/>
        <end position="434"/>
    </location>
</feature>
<feature type="transmembrane region" description="Helical" evidence="9">
    <location>
        <begin position="588"/>
        <end position="609"/>
    </location>
</feature>
<dbReference type="InterPro" id="IPR043428">
    <property type="entry name" value="LivM-like"/>
</dbReference>
<feature type="transmembrane region" description="Helical" evidence="9">
    <location>
        <begin position="539"/>
        <end position="557"/>
    </location>
</feature>
<feature type="transmembrane region" description="Helical" evidence="9">
    <location>
        <begin position="271"/>
        <end position="289"/>
    </location>
</feature>
<proteinExistence type="inferred from homology"/>
<comment type="subcellular location">
    <subcellularLocation>
        <location evidence="1">Cell membrane</location>
        <topology evidence="1">Multi-pass membrane protein</topology>
    </subcellularLocation>
</comment>
<reference evidence="10 11" key="1">
    <citation type="journal article" date="2019" name="Int. J. Syst. Evol. Microbiol.">
        <title>The Global Catalogue of Microorganisms (GCM) 10K type strain sequencing project: providing services to taxonomists for standard genome sequencing and annotation.</title>
        <authorList>
            <consortium name="The Broad Institute Genomics Platform"/>
            <consortium name="The Broad Institute Genome Sequencing Center for Infectious Disease"/>
            <person name="Wu L."/>
            <person name="Ma J."/>
        </authorList>
    </citation>
    <scope>NUCLEOTIDE SEQUENCE [LARGE SCALE GENOMIC DNA]</scope>
    <source>
        <strain evidence="10 11">JCM 10671</strain>
    </source>
</reference>
<evidence type="ECO:0000256" key="7">
    <source>
        <dbReference type="ARBA" id="ARBA00023136"/>
    </source>
</evidence>
<organism evidence="10 11">
    <name type="scientific">Sporichthya brevicatena</name>
    <dbReference type="NCBI Taxonomy" id="171442"/>
    <lineage>
        <taxon>Bacteria</taxon>
        <taxon>Bacillati</taxon>
        <taxon>Actinomycetota</taxon>
        <taxon>Actinomycetes</taxon>
        <taxon>Sporichthyales</taxon>
        <taxon>Sporichthyaceae</taxon>
        <taxon>Sporichthya</taxon>
    </lineage>
</organism>
<gene>
    <name evidence="10" type="ORF">GCM10009547_18430</name>
</gene>
<feature type="transmembrane region" description="Helical" evidence="9">
    <location>
        <begin position="98"/>
        <end position="118"/>
    </location>
</feature>
<feature type="transmembrane region" description="Helical" evidence="9">
    <location>
        <begin position="511"/>
        <end position="533"/>
    </location>
</feature>
<evidence type="ECO:0000256" key="5">
    <source>
        <dbReference type="ARBA" id="ARBA00022970"/>
    </source>
</evidence>
<protein>
    <recommendedName>
        <fullName evidence="12">ABC transporter permease</fullName>
    </recommendedName>
</protein>
<feature type="transmembrane region" description="Helical" evidence="9">
    <location>
        <begin position="36"/>
        <end position="53"/>
    </location>
</feature>
<feature type="transmembrane region" description="Helical" evidence="9">
    <location>
        <begin position="241"/>
        <end position="259"/>
    </location>
</feature>
<accession>A0ABN1GQL2</accession>
<dbReference type="Proteomes" id="UP001500957">
    <property type="component" value="Unassembled WGS sequence"/>
</dbReference>
<dbReference type="EMBL" id="BAAAHE010000014">
    <property type="protein sequence ID" value="GAA0616654.1"/>
    <property type="molecule type" value="Genomic_DNA"/>
</dbReference>
<evidence type="ECO:0000256" key="8">
    <source>
        <dbReference type="ARBA" id="ARBA00037998"/>
    </source>
</evidence>
<feature type="transmembrane region" description="Helical" evidence="9">
    <location>
        <begin position="6"/>
        <end position="29"/>
    </location>
</feature>
<dbReference type="CDD" id="cd06582">
    <property type="entry name" value="TM_PBP1_LivH_like"/>
    <property type="match status" value="1"/>
</dbReference>